<dbReference type="HAMAP" id="MF_01216">
    <property type="entry name" value="Azoreductase_type1"/>
    <property type="match status" value="1"/>
</dbReference>
<keyword evidence="1 6" id="KW-0285">Flavoprotein</keyword>
<dbReference type="SUPFAM" id="SSF52218">
    <property type="entry name" value="Flavoproteins"/>
    <property type="match status" value="1"/>
</dbReference>
<dbReference type="InterPro" id="IPR023048">
    <property type="entry name" value="NADH:quinone_OxRdtase_FMN_depd"/>
</dbReference>
<comment type="catalytic activity">
    <reaction evidence="6">
        <text>2 a quinone + NADH + H(+) = 2 a 1,4-benzosemiquinone + NAD(+)</text>
        <dbReference type="Rhea" id="RHEA:65952"/>
        <dbReference type="ChEBI" id="CHEBI:15378"/>
        <dbReference type="ChEBI" id="CHEBI:57540"/>
        <dbReference type="ChEBI" id="CHEBI:57945"/>
        <dbReference type="ChEBI" id="CHEBI:132124"/>
        <dbReference type="ChEBI" id="CHEBI:134225"/>
    </reaction>
</comment>
<dbReference type="EMBL" id="CP045871">
    <property type="protein sequence ID" value="QGG79388.1"/>
    <property type="molecule type" value="Genomic_DNA"/>
</dbReference>
<organism evidence="8 9">
    <name type="scientific">Litorivicinus lipolyticus</name>
    <dbReference type="NCBI Taxonomy" id="418701"/>
    <lineage>
        <taxon>Bacteria</taxon>
        <taxon>Pseudomonadati</taxon>
        <taxon>Pseudomonadota</taxon>
        <taxon>Gammaproteobacteria</taxon>
        <taxon>Oceanospirillales</taxon>
        <taxon>Litorivicinaceae</taxon>
        <taxon>Litorivicinus</taxon>
    </lineage>
</organism>
<comment type="similarity">
    <text evidence="6">Belongs to the azoreductase type 1 family.</text>
</comment>
<comment type="subunit">
    <text evidence="6">Homodimer.</text>
</comment>
<sequence length="196" mass="20697">MRRVPVNVLLVNSSARAEASTSRQIVAKVGEQFAASGAQLVSRDLAHSLPHVNEAWVQSGFTDPNDWTDAMRDAAGVSSQIVDEVMAADVLVLGVPIYNFGVPAAFKAWVDQVCRAGRTFRYTENGPEGLLKGKRAIVVVSSGGVPIDSPVDFATPHVRQVLNFIGITDIQVIGADGQMTGEGKVEAALEQAAAVA</sequence>
<evidence type="ECO:0000256" key="2">
    <source>
        <dbReference type="ARBA" id="ARBA00022643"/>
    </source>
</evidence>
<dbReference type="AlphaFoldDB" id="A0A5Q2Q6G6"/>
<dbReference type="GO" id="GO:0009055">
    <property type="term" value="F:electron transfer activity"/>
    <property type="evidence" value="ECO:0007669"/>
    <property type="project" value="UniProtKB-UniRule"/>
</dbReference>
<evidence type="ECO:0000313" key="9">
    <source>
        <dbReference type="Proteomes" id="UP000388235"/>
    </source>
</evidence>
<dbReference type="GO" id="GO:0010181">
    <property type="term" value="F:FMN binding"/>
    <property type="evidence" value="ECO:0007669"/>
    <property type="project" value="UniProtKB-UniRule"/>
</dbReference>
<comment type="function">
    <text evidence="6">Quinone reductase that provides resistance to thiol-specific stress caused by electrophilic quinones.</text>
</comment>
<dbReference type="OrthoDB" id="9787136at2"/>
<keyword evidence="9" id="KW-1185">Reference proteome</keyword>
<gene>
    <name evidence="6" type="primary">azoR</name>
    <name evidence="8" type="ORF">GH975_01925</name>
</gene>
<dbReference type="Gene3D" id="3.40.50.360">
    <property type="match status" value="1"/>
</dbReference>
<dbReference type="KEGG" id="llp:GH975_01925"/>
<evidence type="ECO:0000259" key="7">
    <source>
        <dbReference type="Pfam" id="PF02525"/>
    </source>
</evidence>
<proteinExistence type="inferred from homology"/>
<feature type="binding site" evidence="6">
    <location>
        <begin position="20"/>
        <end position="22"/>
    </location>
    <ligand>
        <name>FMN</name>
        <dbReference type="ChEBI" id="CHEBI:58210"/>
    </ligand>
</feature>
<evidence type="ECO:0000256" key="4">
    <source>
        <dbReference type="ARBA" id="ARBA00023027"/>
    </source>
</evidence>
<dbReference type="InterPro" id="IPR050104">
    <property type="entry name" value="FMN-dep_NADH:Q_OxRdtase_AzoR1"/>
</dbReference>
<accession>A0A5Q2Q6G6</accession>
<evidence type="ECO:0000313" key="8">
    <source>
        <dbReference type="EMBL" id="QGG79388.1"/>
    </source>
</evidence>
<dbReference type="Proteomes" id="UP000388235">
    <property type="component" value="Chromosome"/>
</dbReference>
<dbReference type="GO" id="GO:0016652">
    <property type="term" value="F:oxidoreductase activity, acting on NAD(P)H as acceptor"/>
    <property type="evidence" value="ECO:0007669"/>
    <property type="project" value="UniProtKB-UniRule"/>
</dbReference>
<keyword evidence="3 6" id="KW-0560">Oxidoreductase</keyword>
<protein>
    <recommendedName>
        <fullName evidence="6">FMN dependent NADH:quinone oxidoreductase</fullName>
        <ecNumber evidence="6">1.6.5.-</ecNumber>
    </recommendedName>
    <alternativeName>
        <fullName evidence="6">Azo-dye reductase</fullName>
    </alternativeName>
    <alternativeName>
        <fullName evidence="6">FMN-dependent NADH-azo compound oxidoreductase</fullName>
    </alternativeName>
    <alternativeName>
        <fullName evidence="6">FMN-dependent NADH-azoreductase</fullName>
        <ecNumber evidence="6">1.7.1.17</ecNumber>
    </alternativeName>
</protein>
<reference evidence="8 9" key="1">
    <citation type="submission" date="2019-11" db="EMBL/GenBank/DDBJ databases">
        <authorList>
            <person name="Khan S.A."/>
            <person name="Jeon C.O."/>
            <person name="Chun B.H."/>
        </authorList>
    </citation>
    <scope>NUCLEOTIDE SEQUENCE [LARGE SCALE GENOMIC DNA]</scope>
    <source>
        <strain evidence="8 9">IMCC 1097</strain>
    </source>
</reference>
<dbReference type="EC" id="1.6.5.-" evidence="6"/>
<dbReference type="InterPro" id="IPR003680">
    <property type="entry name" value="Flavodoxin_fold"/>
</dbReference>
<comment type="function">
    <text evidence="6">Also exhibits azoreductase activity. Catalyzes the reductive cleavage of the azo bond in aromatic azo compounds to the corresponding amines.</text>
</comment>
<feature type="domain" description="Flavodoxin-like fold" evidence="7">
    <location>
        <begin position="7"/>
        <end position="194"/>
    </location>
</feature>
<evidence type="ECO:0000256" key="1">
    <source>
        <dbReference type="ARBA" id="ARBA00022630"/>
    </source>
</evidence>
<feature type="binding site" evidence="6">
    <location>
        <begin position="141"/>
        <end position="144"/>
    </location>
    <ligand>
        <name>FMN</name>
        <dbReference type="ChEBI" id="CHEBI:58210"/>
    </ligand>
</feature>
<keyword evidence="4 6" id="KW-0520">NAD</keyword>
<dbReference type="InterPro" id="IPR029039">
    <property type="entry name" value="Flavoprotein-like_sf"/>
</dbReference>
<evidence type="ECO:0000256" key="6">
    <source>
        <dbReference type="HAMAP-Rule" id="MF_01216"/>
    </source>
</evidence>
<comment type="cofactor">
    <cofactor evidence="6">
        <name>FMN</name>
        <dbReference type="ChEBI" id="CHEBI:58210"/>
    </cofactor>
    <text evidence="6">Binds 1 FMN per subunit.</text>
</comment>
<feature type="binding site" evidence="6">
    <location>
        <position position="14"/>
    </location>
    <ligand>
        <name>FMN</name>
        <dbReference type="ChEBI" id="CHEBI:58210"/>
    </ligand>
</feature>
<name>A0A5Q2Q6G6_9GAMM</name>
<dbReference type="EC" id="1.7.1.17" evidence="6"/>
<dbReference type="PANTHER" id="PTHR43741:SF2">
    <property type="entry name" value="FMN-DEPENDENT NADH:QUINONE OXIDOREDUCTASE"/>
    <property type="match status" value="1"/>
</dbReference>
<dbReference type="Pfam" id="PF02525">
    <property type="entry name" value="Flavodoxin_2"/>
    <property type="match status" value="1"/>
</dbReference>
<comment type="catalytic activity">
    <reaction evidence="5">
        <text>N,N-dimethyl-1,4-phenylenediamine + anthranilate + 2 NAD(+) = 2-(4-dimethylaminophenyl)diazenylbenzoate + 2 NADH + 2 H(+)</text>
        <dbReference type="Rhea" id="RHEA:55872"/>
        <dbReference type="ChEBI" id="CHEBI:15378"/>
        <dbReference type="ChEBI" id="CHEBI:15783"/>
        <dbReference type="ChEBI" id="CHEBI:16567"/>
        <dbReference type="ChEBI" id="CHEBI:57540"/>
        <dbReference type="ChEBI" id="CHEBI:57945"/>
        <dbReference type="ChEBI" id="CHEBI:71579"/>
        <dbReference type="EC" id="1.7.1.17"/>
    </reaction>
    <physiologicalReaction direction="right-to-left" evidence="5">
        <dbReference type="Rhea" id="RHEA:55874"/>
    </physiologicalReaction>
</comment>
<keyword evidence="2 6" id="KW-0288">FMN</keyword>
<dbReference type="PANTHER" id="PTHR43741">
    <property type="entry name" value="FMN-DEPENDENT NADH-AZOREDUCTASE 1"/>
    <property type="match status" value="1"/>
</dbReference>
<comment type="caution">
    <text evidence="6">Lacks conserved residue(s) required for the propagation of feature annotation.</text>
</comment>
<evidence type="ECO:0000256" key="5">
    <source>
        <dbReference type="ARBA" id="ARBA00048542"/>
    </source>
</evidence>
<evidence type="ECO:0000256" key="3">
    <source>
        <dbReference type="ARBA" id="ARBA00023002"/>
    </source>
</evidence>
<dbReference type="GO" id="GO:0016655">
    <property type="term" value="F:oxidoreductase activity, acting on NAD(P)H, quinone or similar compound as acceptor"/>
    <property type="evidence" value="ECO:0007669"/>
    <property type="project" value="InterPro"/>
</dbReference>